<feature type="signal peptide" evidence="5">
    <location>
        <begin position="1"/>
        <end position="21"/>
    </location>
</feature>
<dbReference type="InterPro" id="IPR000259">
    <property type="entry name" value="Adhesion_dom_fimbrial"/>
</dbReference>
<sequence length="172" mass="17851">MKKLIGLLATLALGYTAQSFAVDADLYFTGTLTAPSCTVDGDATVQLPPALTHDMNAAGAPTTFSPTAFNISLSNCTNVETVTMTLSATTDTLPSVLKNTGTAGGVGVQLLKANAVNDKTGTPLDFTAPLVMSKIDSNTVMTIPFVAQYYVLAQPVTPGKVAAMATFNFTYK</sequence>
<evidence type="ECO:0000256" key="3">
    <source>
        <dbReference type="ARBA" id="ARBA00022729"/>
    </source>
</evidence>
<dbReference type="InterPro" id="IPR036937">
    <property type="entry name" value="Adhesion_dom_fimbrial_sf"/>
</dbReference>
<dbReference type="InterPro" id="IPR050263">
    <property type="entry name" value="Bact_Fimbrial_Adh_Pro"/>
</dbReference>
<reference evidence="8" key="1">
    <citation type="journal article" date="2019" name="Int. J. Syst. Evol. Microbiol.">
        <title>The Global Catalogue of Microorganisms (GCM) 10K type strain sequencing project: providing services to taxonomists for standard genome sequencing and annotation.</title>
        <authorList>
            <consortium name="The Broad Institute Genomics Platform"/>
            <consortium name="The Broad Institute Genome Sequencing Center for Infectious Disease"/>
            <person name="Wu L."/>
            <person name="Ma J."/>
        </authorList>
    </citation>
    <scope>NUCLEOTIDE SEQUENCE [LARGE SCALE GENOMIC DNA]</scope>
    <source>
        <strain evidence="8">CGMCC 1.8860</strain>
    </source>
</reference>
<proteinExistence type="inferred from homology"/>
<evidence type="ECO:0000256" key="5">
    <source>
        <dbReference type="SAM" id="SignalP"/>
    </source>
</evidence>
<evidence type="ECO:0000313" key="8">
    <source>
        <dbReference type="Proteomes" id="UP000621859"/>
    </source>
</evidence>
<organism evidence="7 8">
    <name type="scientific">Silvimonas amylolytica</name>
    <dbReference type="NCBI Taxonomy" id="449663"/>
    <lineage>
        <taxon>Bacteria</taxon>
        <taxon>Pseudomonadati</taxon>
        <taxon>Pseudomonadota</taxon>
        <taxon>Betaproteobacteria</taxon>
        <taxon>Neisseriales</taxon>
        <taxon>Chitinibacteraceae</taxon>
        <taxon>Silvimonas</taxon>
    </lineage>
</organism>
<dbReference type="PANTHER" id="PTHR33420">
    <property type="entry name" value="FIMBRIAL SUBUNIT ELFA-RELATED"/>
    <property type="match status" value="1"/>
</dbReference>
<comment type="subcellular location">
    <subcellularLocation>
        <location evidence="1">Fimbrium</location>
    </subcellularLocation>
</comment>
<dbReference type="SUPFAM" id="SSF49401">
    <property type="entry name" value="Bacterial adhesins"/>
    <property type="match status" value="1"/>
</dbReference>
<keyword evidence="4" id="KW-0281">Fimbrium</keyword>
<comment type="caution">
    <text evidence="7">The sequence shown here is derived from an EMBL/GenBank/DDBJ whole genome shotgun (WGS) entry which is preliminary data.</text>
</comment>
<dbReference type="PANTHER" id="PTHR33420:SF12">
    <property type="entry name" value="FIMBRIN-LIKE PROTEIN FIMI-RELATED"/>
    <property type="match status" value="1"/>
</dbReference>
<keyword evidence="8" id="KW-1185">Reference proteome</keyword>
<protein>
    <submittedName>
        <fullName evidence="7">Ferrous iron transporter B</fullName>
    </submittedName>
</protein>
<accession>A0ABQ2PID2</accession>
<evidence type="ECO:0000256" key="4">
    <source>
        <dbReference type="ARBA" id="ARBA00023263"/>
    </source>
</evidence>
<dbReference type="InterPro" id="IPR008966">
    <property type="entry name" value="Adhesion_dom_sf"/>
</dbReference>
<keyword evidence="3 5" id="KW-0732">Signal</keyword>
<feature type="domain" description="Fimbrial-type adhesion" evidence="6">
    <location>
        <begin position="27"/>
        <end position="172"/>
    </location>
</feature>
<evidence type="ECO:0000259" key="6">
    <source>
        <dbReference type="Pfam" id="PF00419"/>
    </source>
</evidence>
<gene>
    <name evidence="7" type="ORF">GCM10010971_09090</name>
</gene>
<dbReference type="EMBL" id="BMLY01000001">
    <property type="protein sequence ID" value="GGP25090.1"/>
    <property type="molecule type" value="Genomic_DNA"/>
</dbReference>
<dbReference type="Gene3D" id="2.60.40.1090">
    <property type="entry name" value="Fimbrial-type adhesion domain"/>
    <property type="match status" value="1"/>
</dbReference>
<dbReference type="RefSeq" id="WP_188689400.1">
    <property type="nucleotide sequence ID" value="NZ_BMLY01000001.1"/>
</dbReference>
<dbReference type="Pfam" id="PF00419">
    <property type="entry name" value="Fimbrial"/>
    <property type="match status" value="1"/>
</dbReference>
<feature type="chain" id="PRO_5047362056" evidence="5">
    <location>
        <begin position="22"/>
        <end position="172"/>
    </location>
</feature>
<comment type="similarity">
    <text evidence="2">Belongs to the fimbrial protein family.</text>
</comment>
<dbReference type="Proteomes" id="UP000621859">
    <property type="component" value="Unassembled WGS sequence"/>
</dbReference>
<evidence type="ECO:0000256" key="2">
    <source>
        <dbReference type="ARBA" id="ARBA00006671"/>
    </source>
</evidence>
<name>A0ABQ2PID2_9NEIS</name>
<evidence type="ECO:0000256" key="1">
    <source>
        <dbReference type="ARBA" id="ARBA00004561"/>
    </source>
</evidence>
<evidence type="ECO:0000313" key="7">
    <source>
        <dbReference type="EMBL" id="GGP25090.1"/>
    </source>
</evidence>